<protein>
    <submittedName>
        <fullName evidence="3">Uncharacterized protein</fullName>
    </submittedName>
</protein>
<evidence type="ECO:0000256" key="2">
    <source>
        <dbReference type="SAM" id="SignalP"/>
    </source>
</evidence>
<dbReference type="AlphaFoldDB" id="A0A235EM30"/>
<feature type="compositionally biased region" description="Pro residues" evidence="1">
    <location>
        <begin position="313"/>
        <end position="325"/>
    </location>
</feature>
<dbReference type="EMBL" id="NOIG01000008">
    <property type="protein sequence ID" value="OYD49803.1"/>
    <property type="molecule type" value="Genomic_DNA"/>
</dbReference>
<evidence type="ECO:0000256" key="1">
    <source>
        <dbReference type="SAM" id="MobiDB-lite"/>
    </source>
</evidence>
<keyword evidence="2" id="KW-0732">Signal</keyword>
<proteinExistence type="predicted"/>
<organism evidence="3 4">
    <name type="scientific">Acidovorax kalamii</name>
    <dbReference type="NCBI Taxonomy" id="2004485"/>
    <lineage>
        <taxon>Bacteria</taxon>
        <taxon>Pseudomonadati</taxon>
        <taxon>Pseudomonadota</taxon>
        <taxon>Betaproteobacteria</taxon>
        <taxon>Burkholderiales</taxon>
        <taxon>Comamonadaceae</taxon>
        <taxon>Acidovorax</taxon>
    </lineage>
</organism>
<evidence type="ECO:0000313" key="4">
    <source>
        <dbReference type="Proteomes" id="UP000215441"/>
    </source>
</evidence>
<feature type="chain" id="PRO_5012805330" evidence="2">
    <location>
        <begin position="29"/>
        <end position="527"/>
    </location>
</feature>
<dbReference type="Proteomes" id="UP000215441">
    <property type="component" value="Unassembled WGS sequence"/>
</dbReference>
<reference evidence="3 4" key="1">
    <citation type="submission" date="2017-07" db="EMBL/GenBank/DDBJ databases">
        <title>Acidovorax KNDSW TSA 6 genome sequence and assembly.</title>
        <authorList>
            <person name="Mayilraj S."/>
        </authorList>
    </citation>
    <scope>NUCLEOTIDE SEQUENCE [LARGE SCALE GENOMIC DNA]</scope>
    <source>
        <strain evidence="3 4">KNDSW-TSA6</strain>
    </source>
</reference>
<accession>A0A235EM30</accession>
<dbReference type="PROSITE" id="PS51257">
    <property type="entry name" value="PROKAR_LIPOPROTEIN"/>
    <property type="match status" value="1"/>
</dbReference>
<dbReference type="OrthoDB" id="8801768at2"/>
<dbReference type="RefSeq" id="WP_133066285.1">
    <property type="nucleotide sequence ID" value="NZ_NOIG01000008.1"/>
</dbReference>
<evidence type="ECO:0000313" key="3">
    <source>
        <dbReference type="EMBL" id="OYD49803.1"/>
    </source>
</evidence>
<sequence>MTNHRNPRPHLSALLAALGCVAASLAHAAPLDVTPDTLIERANLLRDARERPWDPDTGRLGNLRHVHIIANDCTVRVVSGAENRLFLGSGTFRAADSTYSGDRQRTARLRPYDVTISAAQGASAIPRVGADNAAVCFTLQLATAHELLLRGDNLKVLFDRVDLPVLRMYVNPSHGVKLWFHDVRLGLLSVSSNASVVAGGTGQVQWLQLASSQRNTALLFHDMDVRHAGVTATTTRARFSIRIGAETDAGYYQPASAPGKIALEYPIWIDGPVSALKVPAGRVNPMPLTSALRDETRALQQDVMGLAGRRPVLPAPDPGSAPPPGAQAASGEPVSPRQRVSNVLQPLLPSGMTLGKIDLWKDGAALEGRAPDDAAVRQWVQVLERSGEVRNPQVAWVRREGEQVAYRVLVNFLCAAPGERSVCLPATGSAYTQQQVEDALRPVLGNGVTLTKLVLRDGKRGQLVELEGGGSEAEVRAALERVRQQIPWLTASSYGIGQGSFSALLRMVCAVPPPATPGICATPSPPR</sequence>
<feature type="signal peptide" evidence="2">
    <location>
        <begin position="1"/>
        <end position="28"/>
    </location>
</feature>
<comment type="caution">
    <text evidence="3">The sequence shown here is derived from an EMBL/GenBank/DDBJ whole genome shotgun (WGS) entry which is preliminary data.</text>
</comment>
<gene>
    <name evidence="3" type="ORF">CBY09_12665</name>
</gene>
<feature type="region of interest" description="Disordered" evidence="1">
    <location>
        <begin position="309"/>
        <end position="338"/>
    </location>
</feature>
<keyword evidence="4" id="KW-1185">Reference proteome</keyword>
<name>A0A235EM30_9BURK</name>